<comment type="catalytic activity">
    <reaction evidence="2 3">
        <text>N(6)-[(R)-lipoyl]-L-lysyl-[glycine-cleavage complex H protein] + glycine + H(+) = N(6)-[(R)-S(8)-aminomethyldihydrolipoyl]-L-lysyl-[glycine-cleavage complex H protein] + CO2</text>
        <dbReference type="Rhea" id="RHEA:24304"/>
        <dbReference type="Rhea" id="RHEA-COMP:10494"/>
        <dbReference type="Rhea" id="RHEA-COMP:10495"/>
        <dbReference type="ChEBI" id="CHEBI:15378"/>
        <dbReference type="ChEBI" id="CHEBI:16526"/>
        <dbReference type="ChEBI" id="CHEBI:57305"/>
        <dbReference type="ChEBI" id="CHEBI:83099"/>
        <dbReference type="ChEBI" id="CHEBI:83143"/>
        <dbReference type="EC" id="1.4.4.2"/>
    </reaction>
</comment>
<dbReference type="Gene3D" id="3.40.640.10">
    <property type="entry name" value="Type I PLP-dependent aspartate aminotransferase-like (Major domain)"/>
    <property type="match status" value="1"/>
</dbReference>
<organism evidence="5 6">
    <name type="scientific">Stygiolobus azoricus</name>
    <dbReference type="NCBI Taxonomy" id="41675"/>
    <lineage>
        <taxon>Archaea</taxon>
        <taxon>Thermoproteota</taxon>
        <taxon>Thermoprotei</taxon>
        <taxon>Sulfolobales</taxon>
        <taxon>Sulfolobaceae</taxon>
        <taxon>Stygiolobus</taxon>
    </lineage>
</organism>
<evidence type="ECO:0000259" key="4">
    <source>
        <dbReference type="Pfam" id="PF02347"/>
    </source>
</evidence>
<dbReference type="KEGG" id="sazo:D1868_04770"/>
<accession>A0A650CNE7</accession>
<sequence length="456" mass="51874">MDMHPWLPNLAHIKEMLQAIGVHDIYDLFSDVPNEILLRRELNLPYKEPLSEYEITLRLNELKNKSMKLLMSPFIGGGVCPHYVPEAVKFIISRSEFYTSYTPYQPEISQGLLQALFEYQSLIAELLEMEVVNASLYDWGSALAEAVMMANRINKRSTVLVPENMNPYHKEVLKTWVYGKGMKIVEIPYNANSGQLDYEKAKEMLSSSKDISSVYIQQPNYYGVFEENVEEIIEYAKRNNVITIMGVNPLSLSLIKPPGEYGVDIAVSDGQELGLPLNYGGPLVGIMAVRWDGQLVRQMPGRIVGLTKDTNGNRAFTLILQTREQFARREKATSNITTNEALMAIANAVYLSLLGKRGLRELAEEIYKRSHYAKEQLEKIDGVLSPFKGDFFEEFLLKFPIDYSLIHSHLLKKKIHGGIKINRNEALFCVTEVHTKQMIDTLVNEVREVIENVEAS</sequence>
<dbReference type="HAMAP" id="MF_00712">
    <property type="entry name" value="GcvPA"/>
    <property type="match status" value="1"/>
</dbReference>
<dbReference type="PIRSF" id="PIRSF006815">
    <property type="entry name" value="GcvPA"/>
    <property type="match status" value="1"/>
</dbReference>
<dbReference type="InterPro" id="IPR020581">
    <property type="entry name" value="GDC_P"/>
</dbReference>
<dbReference type="GO" id="GO:0009116">
    <property type="term" value="P:nucleoside metabolic process"/>
    <property type="evidence" value="ECO:0007669"/>
    <property type="project" value="InterPro"/>
</dbReference>
<dbReference type="GO" id="GO:0019464">
    <property type="term" value="P:glycine decarboxylation via glycine cleavage system"/>
    <property type="evidence" value="ECO:0007669"/>
    <property type="project" value="UniProtKB-UniRule"/>
</dbReference>
<dbReference type="CDD" id="cd00613">
    <property type="entry name" value="GDC-P"/>
    <property type="match status" value="1"/>
</dbReference>
<feature type="domain" description="Glycine cleavage system P-protein N-terminal" evidence="4">
    <location>
        <begin position="12"/>
        <end position="444"/>
    </location>
</feature>
<dbReference type="Pfam" id="PF02347">
    <property type="entry name" value="GDC-P"/>
    <property type="match status" value="1"/>
</dbReference>
<comment type="function">
    <text evidence="3">The glycine cleavage system catalyzes the degradation of glycine. The P protein binds the alpha-amino group of glycine through its pyridoxal phosphate cofactor; CO(2) is released and the remaining methylamine moiety is then transferred to the lipoamide cofactor of the H protein.</text>
</comment>
<dbReference type="Proteomes" id="UP000423396">
    <property type="component" value="Chromosome"/>
</dbReference>
<dbReference type="PANTHER" id="PTHR42806:SF1">
    <property type="entry name" value="GLYCINE DEHYDROGENASE (DECARBOXYLATING)"/>
    <property type="match status" value="1"/>
</dbReference>
<dbReference type="InterPro" id="IPR015424">
    <property type="entry name" value="PyrdxlP-dep_Trfase"/>
</dbReference>
<dbReference type="InterPro" id="IPR023010">
    <property type="entry name" value="GcvPA"/>
</dbReference>
<evidence type="ECO:0000313" key="5">
    <source>
        <dbReference type="EMBL" id="QGR19359.1"/>
    </source>
</evidence>
<dbReference type="InterPro" id="IPR015422">
    <property type="entry name" value="PyrdxlP-dep_Trfase_small"/>
</dbReference>
<evidence type="ECO:0000256" key="1">
    <source>
        <dbReference type="ARBA" id="ARBA00023002"/>
    </source>
</evidence>
<comment type="subunit">
    <text evidence="3">The glycine cleavage system is composed of four proteins: P, T, L and H. In this organism, the P 'protein' is a heterodimer of two subunits.</text>
</comment>
<evidence type="ECO:0000313" key="6">
    <source>
        <dbReference type="Proteomes" id="UP000423396"/>
    </source>
</evidence>
<dbReference type="GO" id="GO:0004375">
    <property type="term" value="F:glycine dehydrogenase (decarboxylating) activity"/>
    <property type="evidence" value="ECO:0007669"/>
    <property type="project" value="UniProtKB-EC"/>
</dbReference>
<dbReference type="AlphaFoldDB" id="A0A650CNE7"/>
<dbReference type="InterPro" id="IPR015421">
    <property type="entry name" value="PyrdxlP-dep_Trfase_major"/>
</dbReference>
<dbReference type="OrthoDB" id="17655at2157"/>
<dbReference type="EMBL" id="CP045483">
    <property type="protein sequence ID" value="QGR19359.1"/>
    <property type="molecule type" value="Genomic_DNA"/>
</dbReference>
<name>A0A650CNE7_9CREN</name>
<dbReference type="RefSeq" id="WP_156006054.1">
    <property type="nucleotide sequence ID" value="NZ_CP045483.1"/>
</dbReference>
<dbReference type="InterPro" id="IPR049315">
    <property type="entry name" value="GDC-P_N"/>
</dbReference>
<dbReference type="GeneID" id="42798360"/>
<comment type="similarity">
    <text evidence="3">Belongs to the GcvP family. N-terminal subunit subfamily.</text>
</comment>
<evidence type="ECO:0000256" key="3">
    <source>
        <dbReference type="HAMAP-Rule" id="MF_00712"/>
    </source>
</evidence>
<dbReference type="SUPFAM" id="SSF53383">
    <property type="entry name" value="PLP-dependent transferases"/>
    <property type="match status" value="1"/>
</dbReference>
<dbReference type="NCBIfam" id="NF001696">
    <property type="entry name" value="PRK00451.1"/>
    <property type="match status" value="1"/>
</dbReference>
<keyword evidence="6" id="KW-1185">Reference proteome</keyword>
<protein>
    <recommendedName>
        <fullName evidence="3">Probable glycine dehydrogenase (decarboxylating) subunit 1</fullName>
        <ecNumber evidence="3">1.4.4.2</ecNumber>
    </recommendedName>
    <alternativeName>
        <fullName evidence="3">Glycine cleavage system P-protein subunit 1</fullName>
    </alternativeName>
    <alternativeName>
        <fullName evidence="3">Glycine decarboxylase subunit 1</fullName>
    </alternativeName>
    <alternativeName>
        <fullName evidence="3">Glycine dehydrogenase (aminomethyl-transferring) subunit 1</fullName>
    </alternativeName>
</protein>
<dbReference type="Gene3D" id="3.90.1150.10">
    <property type="entry name" value="Aspartate Aminotransferase, domain 1"/>
    <property type="match status" value="1"/>
</dbReference>
<keyword evidence="1 3" id="KW-0560">Oxidoreductase</keyword>
<proteinExistence type="inferred from homology"/>
<dbReference type="EC" id="1.4.4.2" evidence="3"/>
<reference evidence="5 6" key="1">
    <citation type="submission" date="2019-10" db="EMBL/GenBank/DDBJ databases">
        <title>Genome Sequences from Six Type Strain Members of the Archaeal Family Sulfolobaceae: Acidianus ambivalens, Acidianus infernus, Metallosphaera prunae, Stygiolobus azoricus, Sulfolobus metallicus, and Sulfurisphaera ohwakuensis.</title>
        <authorList>
            <person name="Counts J.A."/>
            <person name="Kelly R.M."/>
        </authorList>
    </citation>
    <scope>NUCLEOTIDE SEQUENCE [LARGE SCALE GENOMIC DNA]</scope>
    <source>
        <strain evidence="5 6">FC6</strain>
    </source>
</reference>
<dbReference type="PANTHER" id="PTHR42806">
    <property type="entry name" value="GLYCINE CLEAVAGE SYSTEM P-PROTEIN"/>
    <property type="match status" value="1"/>
</dbReference>
<gene>
    <name evidence="3" type="primary">gcvPA</name>
    <name evidence="5" type="ORF">D1868_04770</name>
</gene>
<evidence type="ECO:0000256" key="2">
    <source>
        <dbReference type="ARBA" id="ARBA00049026"/>
    </source>
</evidence>